<dbReference type="InterPro" id="IPR044020">
    <property type="entry name" value="DUF5676"/>
</dbReference>
<protein>
    <submittedName>
        <fullName evidence="2">Uncharacterized protein</fullName>
    </submittedName>
</protein>
<dbReference type="Proteomes" id="UP000034803">
    <property type="component" value="Unassembled WGS sequence"/>
</dbReference>
<dbReference type="Pfam" id="PF18926">
    <property type="entry name" value="DUF5676"/>
    <property type="match status" value="1"/>
</dbReference>
<feature type="transmembrane region" description="Helical" evidence="1">
    <location>
        <begin position="55"/>
        <end position="79"/>
    </location>
</feature>
<keyword evidence="1" id="KW-0812">Transmembrane</keyword>
<name>A0A0G0BL64_9BACT</name>
<feature type="transmembrane region" description="Helical" evidence="1">
    <location>
        <begin position="12"/>
        <end position="35"/>
    </location>
</feature>
<evidence type="ECO:0000313" key="3">
    <source>
        <dbReference type="Proteomes" id="UP000034803"/>
    </source>
</evidence>
<keyword evidence="1" id="KW-0472">Membrane</keyword>
<comment type="caution">
    <text evidence="2">The sequence shown here is derived from an EMBL/GenBank/DDBJ whole genome shotgun (WGS) entry which is preliminary data.</text>
</comment>
<organism evidence="2 3">
    <name type="scientific">Candidatus Woesebacteria bacterium GW2011_GWC2_31_9</name>
    <dbReference type="NCBI Taxonomy" id="1618586"/>
    <lineage>
        <taxon>Bacteria</taxon>
        <taxon>Candidatus Woeseibacteriota</taxon>
    </lineage>
</organism>
<sequence length="87" mass="9620">MKHNPISTANAFAITTGIFYVACRVLVGLFPNLMFTVAQSWFHGVALTKFDTGSLTMSTFLIGLVSSLVFTWVTGYIFAKIYNLMKS</sequence>
<keyword evidence="1" id="KW-1133">Transmembrane helix</keyword>
<dbReference type="AlphaFoldDB" id="A0A0G0BL64"/>
<evidence type="ECO:0000313" key="2">
    <source>
        <dbReference type="EMBL" id="KKP31787.1"/>
    </source>
</evidence>
<dbReference type="EMBL" id="LBOI01000005">
    <property type="protein sequence ID" value="KKP31787.1"/>
    <property type="molecule type" value="Genomic_DNA"/>
</dbReference>
<accession>A0A0G0BL64</accession>
<proteinExistence type="predicted"/>
<reference evidence="2 3" key="1">
    <citation type="journal article" date="2015" name="Nature">
        <title>rRNA introns, odd ribosomes, and small enigmatic genomes across a large radiation of phyla.</title>
        <authorList>
            <person name="Brown C.T."/>
            <person name="Hug L.A."/>
            <person name="Thomas B.C."/>
            <person name="Sharon I."/>
            <person name="Castelle C.J."/>
            <person name="Singh A."/>
            <person name="Wilkins M.J."/>
            <person name="Williams K.H."/>
            <person name="Banfield J.F."/>
        </authorList>
    </citation>
    <scope>NUCLEOTIDE SEQUENCE [LARGE SCALE GENOMIC DNA]</scope>
</reference>
<gene>
    <name evidence="2" type="ORF">UR21_C0005G0009</name>
</gene>
<evidence type="ECO:0000256" key="1">
    <source>
        <dbReference type="SAM" id="Phobius"/>
    </source>
</evidence>